<name>A0A223V529_9FLAO</name>
<dbReference type="Proteomes" id="UP000215244">
    <property type="component" value="Chromosome"/>
</dbReference>
<dbReference type="PANTHER" id="PTHR43420:SF47">
    <property type="entry name" value="N-ACETYLTRANSFERASE DOMAIN-CONTAINING PROTEIN"/>
    <property type="match status" value="1"/>
</dbReference>
<keyword evidence="2" id="KW-0012">Acyltransferase</keyword>
<dbReference type="InterPro" id="IPR050680">
    <property type="entry name" value="YpeA/RimI_acetyltransf"/>
</dbReference>
<dbReference type="OrthoDB" id="7205533at2"/>
<dbReference type="AlphaFoldDB" id="A0A223V529"/>
<sequence>MNLEFVPSEALHLEILVEVSKSTFRSAFEKQNNPEDFKTYLDQAFSKKRLCEEMANPNMHFYFVYLNGELAAYFKLNLNDAQTDIKREDSMELERIYVLDKFQGKQLGKHILNWVKSKASEYKKEFIWLGVWEKNEHAIAFYERNGFGKFGTHPYYIGNDKQTDWLMRLDID</sequence>
<protein>
    <submittedName>
        <fullName evidence="3">GNAT family N-acetyltransferase</fullName>
    </submittedName>
</protein>
<proteinExistence type="predicted"/>
<gene>
    <name evidence="3" type="ORF">CJ263_07765</name>
</gene>
<dbReference type="SUPFAM" id="SSF55729">
    <property type="entry name" value="Acyl-CoA N-acyltransferases (Nat)"/>
    <property type="match status" value="1"/>
</dbReference>
<dbReference type="PROSITE" id="PS51186">
    <property type="entry name" value="GNAT"/>
    <property type="match status" value="1"/>
</dbReference>
<dbReference type="PANTHER" id="PTHR43420">
    <property type="entry name" value="ACETYLTRANSFERASE"/>
    <property type="match status" value="1"/>
</dbReference>
<evidence type="ECO:0000313" key="3">
    <source>
        <dbReference type="EMBL" id="ASV30128.1"/>
    </source>
</evidence>
<dbReference type="CDD" id="cd04301">
    <property type="entry name" value="NAT_SF"/>
    <property type="match status" value="1"/>
</dbReference>
<reference evidence="3 4" key="1">
    <citation type="submission" date="2017-08" db="EMBL/GenBank/DDBJ databases">
        <title>The complete genome sequence of Maribacter sp. B1, isolated from deep-sea sediment.</title>
        <authorList>
            <person name="Wu Y.-H."/>
            <person name="Cheng H."/>
            <person name="Xu X.-W."/>
        </authorList>
    </citation>
    <scope>NUCLEOTIDE SEQUENCE [LARGE SCALE GENOMIC DNA]</scope>
    <source>
        <strain evidence="3 4">B1</strain>
    </source>
</reference>
<dbReference type="Pfam" id="PF00583">
    <property type="entry name" value="Acetyltransf_1"/>
    <property type="match status" value="1"/>
</dbReference>
<evidence type="ECO:0000313" key="4">
    <source>
        <dbReference type="Proteomes" id="UP000215244"/>
    </source>
</evidence>
<accession>A0A223V529</accession>
<dbReference type="RefSeq" id="WP_094996749.1">
    <property type="nucleotide sequence ID" value="NZ_BMJL01000002.1"/>
</dbReference>
<dbReference type="KEGG" id="marb:CJ263_07765"/>
<dbReference type="Gene3D" id="3.40.630.30">
    <property type="match status" value="1"/>
</dbReference>
<keyword evidence="1 3" id="KW-0808">Transferase</keyword>
<dbReference type="GO" id="GO:0016747">
    <property type="term" value="F:acyltransferase activity, transferring groups other than amino-acyl groups"/>
    <property type="evidence" value="ECO:0007669"/>
    <property type="project" value="InterPro"/>
</dbReference>
<dbReference type="InterPro" id="IPR016181">
    <property type="entry name" value="Acyl_CoA_acyltransferase"/>
</dbReference>
<evidence type="ECO:0000256" key="1">
    <source>
        <dbReference type="ARBA" id="ARBA00022679"/>
    </source>
</evidence>
<dbReference type="InterPro" id="IPR000182">
    <property type="entry name" value="GNAT_dom"/>
</dbReference>
<dbReference type="EMBL" id="CP022957">
    <property type="protein sequence ID" value="ASV30128.1"/>
    <property type="molecule type" value="Genomic_DNA"/>
</dbReference>
<evidence type="ECO:0000256" key="2">
    <source>
        <dbReference type="ARBA" id="ARBA00023315"/>
    </source>
</evidence>
<organism evidence="3 4">
    <name type="scientific">Maribacter cobaltidurans</name>
    <dbReference type="NCBI Taxonomy" id="1178778"/>
    <lineage>
        <taxon>Bacteria</taxon>
        <taxon>Pseudomonadati</taxon>
        <taxon>Bacteroidota</taxon>
        <taxon>Flavobacteriia</taxon>
        <taxon>Flavobacteriales</taxon>
        <taxon>Flavobacteriaceae</taxon>
        <taxon>Maribacter</taxon>
    </lineage>
</organism>
<keyword evidence="4" id="KW-1185">Reference proteome</keyword>